<dbReference type="OrthoDB" id="10261212at2759"/>
<organism evidence="4 5">
    <name type="scientific">Aphanomyces stellatus</name>
    <dbReference type="NCBI Taxonomy" id="120398"/>
    <lineage>
        <taxon>Eukaryota</taxon>
        <taxon>Sar</taxon>
        <taxon>Stramenopiles</taxon>
        <taxon>Oomycota</taxon>
        <taxon>Saprolegniomycetes</taxon>
        <taxon>Saprolegniales</taxon>
        <taxon>Verrucalvaceae</taxon>
        <taxon>Aphanomyces</taxon>
    </lineage>
</organism>
<name>A0A485KLT4_9STRA</name>
<dbReference type="EMBL" id="CAADRA010005145">
    <property type="protein sequence ID" value="VFT85926.1"/>
    <property type="molecule type" value="Genomic_DNA"/>
</dbReference>
<dbReference type="AlphaFoldDB" id="A0A485KLT4"/>
<dbReference type="PANTHER" id="PTHR18063">
    <property type="entry name" value="NF-E2 INDUCIBLE PROTEIN"/>
    <property type="match status" value="1"/>
</dbReference>
<dbReference type="EMBL" id="VJMH01005124">
    <property type="protein sequence ID" value="KAF0700417.1"/>
    <property type="molecule type" value="Genomic_DNA"/>
</dbReference>
<proteinExistence type="predicted"/>
<dbReference type="GO" id="GO:0004843">
    <property type="term" value="F:cysteine-type deubiquitinase activity"/>
    <property type="evidence" value="ECO:0007669"/>
    <property type="project" value="InterPro"/>
</dbReference>
<feature type="region of interest" description="Disordered" evidence="1">
    <location>
        <begin position="462"/>
        <end position="506"/>
    </location>
</feature>
<dbReference type="PANTHER" id="PTHR18063:SF6">
    <property type="entry name" value="UBIQUITIN CARBOXYL-TERMINAL HYDROLASE"/>
    <property type="match status" value="1"/>
</dbReference>
<evidence type="ECO:0000313" key="3">
    <source>
        <dbReference type="EMBL" id="KAF0700417.1"/>
    </source>
</evidence>
<feature type="region of interest" description="Disordered" evidence="1">
    <location>
        <begin position="417"/>
        <end position="437"/>
    </location>
</feature>
<gene>
    <name evidence="4" type="primary">Aste57867_9042</name>
    <name evidence="3" type="ORF">As57867_009006</name>
    <name evidence="4" type="ORF">ASTE57867_9042</name>
</gene>
<reference evidence="4 5" key="1">
    <citation type="submission" date="2019-03" db="EMBL/GenBank/DDBJ databases">
        <authorList>
            <person name="Gaulin E."/>
            <person name="Dumas B."/>
        </authorList>
    </citation>
    <scope>NUCLEOTIDE SEQUENCE [LARGE SCALE GENOMIC DNA]</scope>
    <source>
        <strain evidence="4">CBS 568.67</strain>
    </source>
</reference>
<feature type="region of interest" description="Disordered" evidence="1">
    <location>
        <begin position="31"/>
        <end position="59"/>
    </location>
</feature>
<sequence length="506" mass="55982">MGGEQPGVAKPALDVPAAAAAALASLSIATPTTASGTPSSAPTSKPASTSTTPSKRSPKQEELIYWVKETLFLQRNVLFICQNINGPCPLLAICNVLLLRGHLNIDAFVHAAPSTGQQYIYARDVVQVVEARLRTTNQHFNEAERATLDEVIALLQTLQVGLDVNVQFHDVGAFEYTAACAIFDLLDMRLVHGWLVDPQDTAAYSILAYKSYNQIVERLIDYHSVLDTKERSVPTLMKERSLSMEDAQLKYDQIASEGPLIDRFLADSASQLTYCGLVSLHEQLKERELAVFFRNNHFATLFKWQGALYLLVTDAGYYDEPTVIWEKLDEIDGDSEYFTTTFTPVVARETKQQSLLTQPQPVTALFADLDDTTCVPRSRQLIVTGLCSDDFAMALRLQQEEDAAVAALEAAAERAAKGALQTEAQPRIEPEGDNASIDPLTLSAEELQMQREAEEYYKKQRMRQLGLLPHEEDRQTSPVANPGGQPRRTQRAAAREGDDSNNCVLM</sequence>
<dbReference type="InterPro" id="IPR007518">
    <property type="entry name" value="MINDY"/>
</dbReference>
<reference evidence="3" key="2">
    <citation type="submission" date="2019-06" db="EMBL/GenBank/DDBJ databases">
        <title>Genomics analysis of Aphanomyces spp. identifies a new class of oomycete effector associated with host adaptation.</title>
        <authorList>
            <person name="Gaulin E."/>
        </authorList>
    </citation>
    <scope>NUCLEOTIDE SEQUENCE</scope>
    <source>
        <strain evidence="3">CBS 578.67</strain>
    </source>
</reference>
<protein>
    <submittedName>
        <fullName evidence="4">Aste57867_9042 protein</fullName>
    </submittedName>
</protein>
<dbReference type="Proteomes" id="UP000332933">
    <property type="component" value="Unassembled WGS sequence"/>
</dbReference>
<dbReference type="InterPro" id="IPR033979">
    <property type="entry name" value="MINDY_domain"/>
</dbReference>
<evidence type="ECO:0000259" key="2">
    <source>
        <dbReference type="Pfam" id="PF04424"/>
    </source>
</evidence>
<keyword evidence="5" id="KW-1185">Reference proteome</keyword>
<feature type="domain" description="MINDY deubiquitinase" evidence="2">
    <location>
        <begin position="65"/>
        <end position="342"/>
    </location>
</feature>
<evidence type="ECO:0000256" key="1">
    <source>
        <dbReference type="SAM" id="MobiDB-lite"/>
    </source>
</evidence>
<accession>A0A485KLT4</accession>
<evidence type="ECO:0000313" key="4">
    <source>
        <dbReference type="EMBL" id="VFT85926.1"/>
    </source>
</evidence>
<dbReference type="GO" id="GO:0005829">
    <property type="term" value="C:cytosol"/>
    <property type="evidence" value="ECO:0007669"/>
    <property type="project" value="TreeGrafter"/>
</dbReference>
<dbReference type="Pfam" id="PF04424">
    <property type="entry name" value="MINDY_DUB"/>
    <property type="match status" value="1"/>
</dbReference>
<dbReference type="GO" id="GO:0071944">
    <property type="term" value="C:cell periphery"/>
    <property type="evidence" value="ECO:0007669"/>
    <property type="project" value="TreeGrafter"/>
</dbReference>
<dbReference type="GO" id="GO:0016807">
    <property type="term" value="F:cysteine-type carboxypeptidase activity"/>
    <property type="evidence" value="ECO:0007669"/>
    <property type="project" value="TreeGrafter"/>
</dbReference>
<feature type="compositionally biased region" description="Low complexity" evidence="1">
    <location>
        <begin position="31"/>
        <end position="55"/>
    </location>
</feature>
<dbReference type="GO" id="GO:1990380">
    <property type="term" value="F:K48-linked deubiquitinase activity"/>
    <property type="evidence" value="ECO:0007669"/>
    <property type="project" value="InterPro"/>
</dbReference>
<dbReference type="GO" id="GO:0071108">
    <property type="term" value="P:protein K48-linked deubiquitination"/>
    <property type="evidence" value="ECO:0007669"/>
    <property type="project" value="TreeGrafter"/>
</dbReference>
<evidence type="ECO:0000313" key="5">
    <source>
        <dbReference type="Proteomes" id="UP000332933"/>
    </source>
</evidence>